<dbReference type="CDD" id="cd00431">
    <property type="entry name" value="cysteine_hydrolases"/>
    <property type="match status" value="1"/>
</dbReference>
<reference evidence="3 4" key="1">
    <citation type="submission" date="2016-11" db="EMBL/GenBank/DDBJ databases">
        <authorList>
            <person name="Jaros S."/>
            <person name="Januszkiewicz K."/>
            <person name="Wedrychowicz H."/>
        </authorList>
    </citation>
    <scope>NUCLEOTIDE SEQUENCE [LARGE SCALE GENOMIC DNA]</scope>
    <source>
        <strain evidence="3 4">CGMCC 4.5723</strain>
    </source>
</reference>
<sequence length="184" mass="20085">MRPGLSDVLVVVDAQNGFVSPASAHVIPVVVNLVDQWQSAGAPVLMTRYINYEGSPYTRLLQWSKMMQDSPEIDIVPELQPYVARSHVLDKRVYTTFTAEGKDLFTRHAWKTAYIVGLDTESCVAQTAVGAFENNVRPIVIVDGCASHAGAQAHDAGMFVMRRNIGAAQMTTSTELGFKVPMAS</sequence>
<dbReference type="GO" id="GO:0016787">
    <property type="term" value="F:hydrolase activity"/>
    <property type="evidence" value="ECO:0007669"/>
    <property type="project" value="UniProtKB-KW"/>
</dbReference>
<feature type="domain" description="Isochorismatase-like" evidence="2">
    <location>
        <begin position="8"/>
        <end position="172"/>
    </location>
</feature>
<evidence type="ECO:0000259" key="2">
    <source>
        <dbReference type="Pfam" id="PF00857"/>
    </source>
</evidence>
<protein>
    <submittedName>
        <fullName evidence="3">Nicotinamidase-related amidase</fullName>
    </submittedName>
</protein>
<evidence type="ECO:0000256" key="1">
    <source>
        <dbReference type="ARBA" id="ARBA00022801"/>
    </source>
</evidence>
<organism evidence="3 4">
    <name type="scientific">Nocardiopsis flavescens</name>
    <dbReference type="NCBI Taxonomy" id="758803"/>
    <lineage>
        <taxon>Bacteria</taxon>
        <taxon>Bacillati</taxon>
        <taxon>Actinomycetota</taxon>
        <taxon>Actinomycetes</taxon>
        <taxon>Streptosporangiales</taxon>
        <taxon>Nocardiopsidaceae</taxon>
        <taxon>Nocardiopsis</taxon>
    </lineage>
</organism>
<dbReference type="Gene3D" id="3.40.50.850">
    <property type="entry name" value="Isochorismatase-like"/>
    <property type="match status" value="1"/>
</dbReference>
<dbReference type="InterPro" id="IPR000868">
    <property type="entry name" value="Isochorismatase-like_dom"/>
</dbReference>
<evidence type="ECO:0000313" key="3">
    <source>
        <dbReference type="EMBL" id="SHK92842.1"/>
    </source>
</evidence>
<gene>
    <name evidence="3" type="ORF">SAMN05421803_14327</name>
</gene>
<dbReference type="PANTHER" id="PTHR43540:SF6">
    <property type="entry name" value="ISOCHORISMATASE-LIKE DOMAIN-CONTAINING PROTEIN"/>
    <property type="match status" value="1"/>
</dbReference>
<dbReference type="EMBL" id="FQZK01000043">
    <property type="protein sequence ID" value="SHK92842.1"/>
    <property type="molecule type" value="Genomic_DNA"/>
</dbReference>
<keyword evidence="4" id="KW-1185">Reference proteome</keyword>
<dbReference type="Proteomes" id="UP000184452">
    <property type="component" value="Unassembled WGS sequence"/>
</dbReference>
<dbReference type="InterPro" id="IPR050272">
    <property type="entry name" value="Isochorismatase-like_hydrls"/>
</dbReference>
<dbReference type="AlphaFoldDB" id="A0A1M6WGD0"/>
<dbReference type="STRING" id="758803.SAMN05421803_14327"/>
<accession>A0A1M6WGD0</accession>
<keyword evidence="1" id="KW-0378">Hydrolase</keyword>
<dbReference type="SUPFAM" id="SSF52499">
    <property type="entry name" value="Isochorismatase-like hydrolases"/>
    <property type="match status" value="1"/>
</dbReference>
<dbReference type="OrthoDB" id="9814140at2"/>
<dbReference type="InterPro" id="IPR036380">
    <property type="entry name" value="Isochorismatase-like_sf"/>
</dbReference>
<name>A0A1M6WGD0_9ACTN</name>
<evidence type="ECO:0000313" key="4">
    <source>
        <dbReference type="Proteomes" id="UP000184452"/>
    </source>
</evidence>
<dbReference type="PANTHER" id="PTHR43540">
    <property type="entry name" value="PEROXYUREIDOACRYLATE/UREIDOACRYLATE AMIDOHYDROLASE-RELATED"/>
    <property type="match status" value="1"/>
</dbReference>
<proteinExistence type="predicted"/>
<dbReference type="Pfam" id="PF00857">
    <property type="entry name" value="Isochorismatase"/>
    <property type="match status" value="1"/>
</dbReference>